<name>A0A212CXW5_CEREH</name>
<dbReference type="PANTHER" id="PTHR12894">
    <property type="entry name" value="CNH DOMAIN CONTAINING"/>
    <property type="match status" value="1"/>
</dbReference>
<organism evidence="3 4">
    <name type="scientific">Cervus elaphus hippelaphus</name>
    <name type="common">European red deer</name>
    <dbReference type="NCBI Taxonomy" id="46360"/>
    <lineage>
        <taxon>Eukaryota</taxon>
        <taxon>Metazoa</taxon>
        <taxon>Chordata</taxon>
        <taxon>Craniata</taxon>
        <taxon>Vertebrata</taxon>
        <taxon>Euteleostomi</taxon>
        <taxon>Mammalia</taxon>
        <taxon>Eutheria</taxon>
        <taxon>Laurasiatheria</taxon>
        <taxon>Artiodactyla</taxon>
        <taxon>Ruminantia</taxon>
        <taxon>Pecora</taxon>
        <taxon>Cervidae</taxon>
        <taxon>Cervinae</taxon>
        <taxon>Cervus</taxon>
    </lineage>
</organism>
<dbReference type="PANTHER" id="PTHR12894:SF27">
    <property type="entry name" value="TRANSFORMING GROWTH FACTOR-BETA RECEPTOR-ASSOCIATED PROTEIN 1"/>
    <property type="match status" value="1"/>
</dbReference>
<evidence type="ECO:0000259" key="2">
    <source>
        <dbReference type="Pfam" id="PF10367"/>
    </source>
</evidence>
<comment type="caution">
    <text evidence="3">The sequence shown here is derived from an EMBL/GenBank/DDBJ whole genome shotgun (WGS) entry which is preliminary data.</text>
</comment>
<reference evidence="3 4" key="1">
    <citation type="journal article" date="2018" name="Mol. Genet. Genomics">
        <title>The red deer Cervus elaphus genome CerEla1.0: sequencing, annotating, genes, and chromosomes.</title>
        <authorList>
            <person name="Bana N.A."/>
            <person name="Nyiri A."/>
            <person name="Nagy J."/>
            <person name="Frank K."/>
            <person name="Nagy T."/>
            <person name="Steger V."/>
            <person name="Schiller M."/>
            <person name="Lakatos P."/>
            <person name="Sugar L."/>
            <person name="Horn P."/>
            <person name="Barta E."/>
            <person name="Orosz L."/>
        </authorList>
    </citation>
    <scope>NUCLEOTIDE SEQUENCE [LARGE SCALE GENOMIC DNA]</scope>
    <source>
        <strain evidence="3">Hungarian</strain>
    </source>
</reference>
<proteinExistence type="predicted"/>
<dbReference type="GO" id="GO:0006914">
    <property type="term" value="P:autophagy"/>
    <property type="evidence" value="ECO:0007669"/>
    <property type="project" value="TreeGrafter"/>
</dbReference>
<dbReference type="GO" id="GO:0005737">
    <property type="term" value="C:cytoplasm"/>
    <property type="evidence" value="ECO:0007669"/>
    <property type="project" value="TreeGrafter"/>
</dbReference>
<evidence type="ECO:0000256" key="1">
    <source>
        <dbReference type="PROSITE-ProRule" id="PRU01006"/>
    </source>
</evidence>
<dbReference type="EMBL" id="MKHE01000011">
    <property type="protein sequence ID" value="OWK10793.1"/>
    <property type="molecule type" value="Genomic_DNA"/>
</dbReference>
<dbReference type="Proteomes" id="UP000242450">
    <property type="component" value="Chromosome 11"/>
</dbReference>
<dbReference type="GO" id="GO:0006886">
    <property type="term" value="P:intracellular protein transport"/>
    <property type="evidence" value="ECO:0007669"/>
    <property type="project" value="UniProtKB-UniRule"/>
</dbReference>
<keyword evidence="4" id="KW-1185">Reference proteome</keyword>
<sequence length="420" mass="47499">MKEPDNALTSGGSDAATWDGRVWQLWVSIVNGDVQDSTRSDLYEYIVDFLTYSTDPDLVWRHADWVLQRSQEVLCSGPALSLQPPRCRCGSACSTHSKDKMGSLKSTMTKWLLFFQVGVQVFTKRQLDKQQSGFNPDDIISCLKKYPQALVKYLEHLVTDRRLQKEEYHTHLAVLYLDEVLQQRPGTPDKGAEVTETQAKLRRLLQESDLYRVHFLMDRTRGAGLPLESAILHGKLEQHEEALRILVHELADFPAAEDYCLWRSEGRDPPYRQRLFHLLLAVYLGPGPAAPERAVAAVDLLNRHTVEFDAAQVLQLLPGTWSVQLLRPFLTGAMRDSIHARRTTQVAVGLARSENLIYKYDKMKLKGSSVRLSDKKLCQMCHNPFLEPVFVRYPNGGLVHTHCAAGRHTEPSSPSAGART</sequence>
<evidence type="ECO:0000313" key="3">
    <source>
        <dbReference type="EMBL" id="OWK10793.1"/>
    </source>
</evidence>
<dbReference type="GO" id="GO:0016020">
    <property type="term" value="C:membrane"/>
    <property type="evidence" value="ECO:0007669"/>
    <property type="project" value="TreeGrafter"/>
</dbReference>
<dbReference type="PROSITE" id="PS50236">
    <property type="entry name" value="CHCR"/>
    <property type="match status" value="1"/>
</dbReference>
<gene>
    <name evidence="3" type="ORF">Celaphus_00005797</name>
</gene>
<dbReference type="InterPro" id="IPR000547">
    <property type="entry name" value="Clathrin_H-chain/VPS_repeat"/>
</dbReference>
<feature type="repeat" description="CHCR" evidence="1">
    <location>
        <begin position="124"/>
        <end position="288"/>
    </location>
</feature>
<dbReference type="InterPro" id="IPR019453">
    <property type="entry name" value="VPS39/TGFA1_Znf"/>
</dbReference>
<evidence type="ECO:0000313" key="4">
    <source>
        <dbReference type="Proteomes" id="UP000242450"/>
    </source>
</evidence>
<dbReference type="OrthoDB" id="10258882at2759"/>
<dbReference type="GO" id="GO:0034058">
    <property type="term" value="P:endosomal vesicle fusion"/>
    <property type="evidence" value="ECO:0007669"/>
    <property type="project" value="TreeGrafter"/>
</dbReference>
<feature type="domain" description="Vacuolar sorting protein 39/Transforming growth factor beta receptor-associated zinc finger" evidence="2">
    <location>
        <begin position="368"/>
        <end position="405"/>
    </location>
</feature>
<dbReference type="InterPro" id="IPR032914">
    <property type="entry name" value="Vam6/VPS39/TRAP1"/>
</dbReference>
<dbReference type="Pfam" id="PF10367">
    <property type="entry name" value="zf-Vps39_C"/>
    <property type="match status" value="1"/>
</dbReference>
<dbReference type="AlphaFoldDB" id="A0A212CXW5"/>
<protein>
    <submittedName>
        <fullName evidence="3">TGFBRAP1</fullName>
    </submittedName>
</protein>
<accession>A0A212CXW5</accession>